<feature type="region of interest" description="Disordered" evidence="6">
    <location>
        <begin position="1059"/>
        <end position="1113"/>
    </location>
</feature>
<feature type="compositionally biased region" description="Polar residues" evidence="6">
    <location>
        <begin position="1071"/>
        <end position="1084"/>
    </location>
</feature>
<dbReference type="PROSITE" id="PS00678">
    <property type="entry name" value="WD_REPEATS_1"/>
    <property type="match status" value="1"/>
</dbReference>
<keyword evidence="3" id="KW-0677">Repeat</keyword>
<evidence type="ECO:0000313" key="10">
    <source>
        <dbReference type="EMBL" id="KAG0143232.1"/>
    </source>
</evidence>
<dbReference type="InterPro" id="IPR048591">
    <property type="entry name" value="WDHD1/CFT4_hel"/>
</dbReference>
<protein>
    <recommendedName>
        <fullName evidence="12">Minichromosome loss protein Mcl1 middle region domain-containing protein</fullName>
    </recommendedName>
</protein>
<dbReference type="Pfam" id="PF20946">
    <property type="entry name" value="Ctf4_C"/>
    <property type="match status" value="1"/>
</dbReference>
<dbReference type="OrthoDB" id="427368at2759"/>
<dbReference type="Pfam" id="PF24817">
    <property type="entry name" value="WD40_WDHD1_1st"/>
    <property type="match status" value="1"/>
</dbReference>
<feature type="region of interest" description="Disordered" evidence="6">
    <location>
        <begin position="1014"/>
        <end position="1041"/>
    </location>
</feature>
<dbReference type="PANTHER" id="PTHR19932">
    <property type="entry name" value="WD REPEAT AND HMG-BOX DNA BINDING PROTEIN"/>
    <property type="match status" value="1"/>
</dbReference>
<dbReference type="Pfam" id="PF12341">
    <property type="entry name" value="Mcl1_mid"/>
    <property type="match status" value="1"/>
</dbReference>
<dbReference type="GO" id="GO:0043596">
    <property type="term" value="C:nuclear replication fork"/>
    <property type="evidence" value="ECO:0007669"/>
    <property type="project" value="TreeGrafter"/>
</dbReference>
<dbReference type="GO" id="GO:0006261">
    <property type="term" value="P:DNA-templated DNA replication"/>
    <property type="evidence" value="ECO:0007669"/>
    <property type="project" value="TreeGrafter"/>
</dbReference>
<sequence length="1219" mass="133747">MTSSSSGSCKTLPLHGEGVVSLAYSPDARYLYSSGSDCIRCLDINDPLECLATIEFHKKPVTYLDCSTDYLVSCSESGETALHQHSSVANQPATFRSLITRFSLPSRCVKFSPDFKKVAVCSDELIVKIIDVERPVDCQVLSGHSKSPKSLSWSPNSDLLLSSGCDGTLKLWKIASDGNGNDPDCIQTIENLIPFILPEDFKTIEAVWNPSTNSFIVPTRDQGIAVFEANVRDNLWKKVHVVQYHDTSANRFPDVLSGHRSALTSLAFSPNGGYLATGFEDGLIILWDTRLWRYICHSKSDVGACITSIRWKPRGNALVIGDQQGQIIAWNDAIPLERDHPSLALQTTSSNSAMKQGISAFDTTDADISDLDSYGGGLDDDDWVIDNTRPAANPTTSDYSSRTAKYAKATQPLSHHKTGFLQQTFQSGATKLRHNSGSTGDQPRRYMAFNDVGFVQVLEKDTENIVTVEYHDRGKRNPYHFTDRLGFNLCSMSELGVAFACGSNKSGATESVIRYDPHESWATEGMSFAQLGEAGSHSEGGWQYSLPRGENAICLACGGSEIGSEDWRSEGVTGSGSVVVGTSKGYIRFFTGSGIQSYVWNVGQHIISLACSDEWLFVVHCAPVDSSGPLQYSMMDTSTFEIIQEGIIPLANGKVSLTWIGFTTQYRIPACFTSSGVLSFLDKARRPKQGRWVPVLDTDNLQQSDGSTKRTYWPIGASDTQLSCMILKGGETQPGFPTPVVQEVDLSIPLLRLDETQGQLEETHLRGSLIHHHHSDLSSADDQSTNLQLQSQKVELDKQLLKLIQTCCKHHPTPELQRALDYANLLQNISSLEAASKIPKFFNLVGLDDRITKVKELKELQVGIVPAKRVGKYDHLENYNIITRSKPAMNGRTEASRREVFNTKFDNIVAMAHSQGGGGLLSKGNVFQRPPPERIIDVGTESWQEDEARDENHDWTCEYPTQDIPTPGQEHLETQIDKAPRLSEYHLGREPTTQKSVCTNPFAKKALRQTLPHESGFDANHNRSNSPPSPNPFSSKKHTPYLSGLKKPAAFLDHVDERGGITGSVGKGKTRQSTLFGLSSNASETAAAGMKKGKKRKNEGDQGTSTAVETPKAKAMRPLDRFLAKDAVKRAQESIDSLKGSKQSASGPEAVMPDNLTRLNDSATEKDLESVTDNLSAVEDESQMSLMSIDFSQSLPPRIRSTHPHPGAEDDAELNAEAQ</sequence>
<dbReference type="SMART" id="SM00320">
    <property type="entry name" value="WD40"/>
    <property type="match status" value="6"/>
</dbReference>
<keyword evidence="2 5" id="KW-0853">WD repeat</keyword>
<dbReference type="Gene3D" id="2.130.10.10">
    <property type="entry name" value="YVTN repeat-like/Quinoprotein amine dehydrogenase"/>
    <property type="match status" value="2"/>
</dbReference>
<evidence type="ECO:0000256" key="6">
    <source>
        <dbReference type="SAM" id="MobiDB-lite"/>
    </source>
</evidence>
<feature type="domain" description="WDHD1/CFT4 second beta-propeller" evidence="7">
    <location>
        <begin position="424"/>
        <end position="750"/>
    </location>
</feature>
<feature type="region of interest" description="Disordered" evidence="6">
    <location>
        <begin position="1188"/>
        <end position="1219"/>
    </location>
</feature>
<evidence type="ECO:0000256" key="4">
    <source>
        <dbReference type="ARBA" id="ARBA00023242"/>
    </source>
</evidence>
<evidence type="ECO:0000256" key="2">
    <source>
        <dbReference type="ARBA" id="ARBA00022574"/>
    </source>
</evidence>
<keyword evidence="11" id="KW-1185">Reference proteome</keyword>
<comment type="caution">
    <text evidence="10">The sequence shown here is derived from an EMBL/GenBank/DDBJ whole genome shotgun (WGS) entry which is preliminary data.</text>
</comment>
<feature type="region of interest" description="Disordered" evidence="6">
    <location>
        <begin position="1134"/>
        <end position="1155"/>
    </location>
</feature>
<dbReference type="InterPro" id="IPR019775">
    <property type="entry name" value="WD40_repeat_CS"/>
</dbReference>
<dbReference type="GO" id="GO:0003682">
    <property type="term" value="F:chromatin binding"/>
    <property type="evidence" value="ECO:0007669"/>
    <property type="project" value="TreeGrafter"/>
</dbReference>
<feature type="compositionally biased region" description="Acidic residues" evidence="6">
    <location>
        <begin position="1209"/>
        <end position="1219"/>
    </location>
</feature>
<proteinExistence type="predicted"/>
<keyword evidence="4" id="KW-0539">Nucleus</keyword>
<dbReference type="Proteomes" id="UP000886653">
    <property type="component" value="Unassembled WGS sequence"/>
</dbReference>
<evidence type="ECO:0000256" key="1">
    <source>
        <dbReference type="ARBA" id="ARBA00004123"/>
    </source>
</evidence>
<evidence type="ECO:0000256" key="3">
    <source>
        <dbReference type="ARBA" id="ARBA00022737"/>
    </source>
</evidence>
<dbReference type="PANTHER" id="PTHR19932:SF10">
    <property type="entry name" value="WD REPEAT AND HMG-BOX DNA-BINDING PROTEIN 1"/>
    <property type="match status" value="1"/>
</dbReference>
<dbReference type="InterPro" id="IPR001680">
    <property type="entry name" value="WD40_rpt"/>
</dbReference>
<dbReference type="PROSITE" id="PS50294">
    <property type="entry name" value="WD_REPEATS_REGION"/>
    <property type="match status" value="2"/>
</dbReference>
<accession>A0A9P6NCU6</accession>
<organism evidence="10 11">
    <name type="scientific">Cronartium quercuum f. sp. fusiforme G11</name>
    <dbReference type="NCBI Taxonomy" id="708437"/>
    <lineage>
        <taxon>Eukaryota</taxon>
        <taxon>Fungi</taxon>
        <taxon>Dikarya</taxon>
        <taxon>Basidiomycota</taxon>
        <taxon>Pucciniomycotina</taxon>
        <taxon>Pucciniomycetes</taxon>
        <taxon>Pucciniales</taxon>
        <taxon>Coleosporiaceae</taxon>
        <taxon>Cronartium</taxon>
    </lineage>
</organism>
<evidence type="ECO:0000259" key="8">
    <source>
        <dbReference type="Pfam" id="PF20946"/>
    </source>
</evidence>
<feature type="repeat" description="WD" evidence="5">
    <location>
        <begin position="141"/>
        <end position="176"/>
    </location>
</feature>
<dbReference type="InterPro" id="IPR057646">
    <property type="entry name" value="WD40_WDHD1_1st"/>
</dbReference>
<evidence type="ECO:0000256" key="5">
    <source>
        <dbReference type="PROSITE-ProRule" id="PRU00221"/>
    </source>
</evidence>
<reference evidence="10" key="1">
    <citation type="submission" date="2013-11" db="EMBL/GenBank/DDBJ databases">
        <title>Genome sequence of the fusiform rust pathogen reveals effectors for host alternation and coevolution with pine.</title>
        <authorList>
            <consortium name="DOE Joint Genome Institute"/>
            <person name="Smith K."/>
            <person name="Pendleton A."/>
            <person name="Kubisiak T."/>
            <person name="Anderson C."/>
            <person name="Salamov A."/>
            <person name="Aerts A."/>
            <person name="Riley R."/>
            <person name="Clum A."/>
            <person name="Lindquist E."/>
            <person name="Ence D."/>
            <person name="Campbell M."/>
            <person name="Kronenberg Z."/>
            <person name="Feau N."/>
            <person name="Dhillon B."/>
            <person name="Hamelin R."/>
            <person name="Burleigh J."/>
            <person name="Smith J."/>
            <person name="Yandell M."/>
            <person name="Nelson C."/>
            <person name="Grigoriev I."/>
            <person name="Davis J."/>
        </authorList>
    </citation>
    <scope>NUCLEOTIDE SEQUENCE</scope>
    <source>
        <strain evidence="10">G11</strain>
    </source>
</reference>
<comment type="subcellular location">
    <subcellularLocation>
        <location evidence="1">Nucleus</location>
    </subcellularLocation>
</comment>
<dbReference type="AlphaFoldDB" id="A0A9P6NCU6"/>
<feature type="domain" description="WDHD1/CFT4 helical bundle" evidence="8">
    <location>
        <begin position="758"/>
        <end position="858"/>
    </location>
</feature>
<dbReference type="SUPFAM" id="SSF50978">
    <property type="entry name" value="WD40 repeat-like"/>
    <property type="match status" value="1"/>
</dbReference>
<evidence type="ECO:0000259" key="7">
    <source>
        <dbReference type="Pfam" id="PF12341"/>
    </source>
</evidence>
<dbReference type="GO" id="GO:0000278">
    <property type="term" value="P:mitotic cell cycle"/>
    <property type="evidence" value="ECO:0007669"/>
    <property type="project" value="TreeGrafter"/>
</dbReference>
<gene>
    <name evidence="10" type="ORF">CROQUDRAFT_66443</name>
</gene>
<evidence type="ECO:0000259" key="9">
    <source>
        <dbReference type="Pfam" id="PF24817"/>
    </source>
</evidence>
<feature type="domain" description="WDHD1 first WD40" evidence="9">
    <location>
        <begin position="15"/>
        <end position="327"/>
    </location>
</feature>
<dbReference type="InterPro" id="IPR036322">
    <property type="entry name" value="WD40_repeat_dom_sf"/>
</dbReference>
<name>A0A9P6NCU6_9BASI</name>
<dbReference type="EMBL" id="MU167325">
    <property type="protein sequence ID" value="KAG0143232.1"/>
    <property type="molecule type" value="Genomic_DNA"/>
</dbReference>
<feature type="repeat" description="WD" evidence="5">
    <location>
        <begin position="256"/>
        <end position="290"/>
    </location>
</feature>
<dbReference type="InterPro" id="IPR022100">
    <property type="entry name" value="WDHD1/CFT4_beta-prop_2nd"/>
</dbReference>
<evidence type="ECO:0000313" key="11">
    <source>
        <dbReference type="Proteomes" id="UP000886653"/>
    </source>
</evidence>
<dbReference type="GO" id="GO:0006281">
    <property type="term" value="P:DNA repair"/>
    <property type="evidence" value="ECO:0007669"/>
    <property type="project" value="TreeGrafter"/>
</dbReference>
<dbReference type="PROSITE" id="PS50082">
    <property type="entry name" value="WD_REPEATS_2"/>
    <property type="match status" value="2"/>
</dbReference>
<dbReference type="InterPro" id="IPR015943">
    <property type="entry name" value="WD40/YVTN_repeat-like_dom_sf"/>
</dbReference>
<evidence type="ECO:0008006" key="12">
    <source>
        <dbReference type="Google" id="ProtNLM"/>
    </source>
</evidence>